<reference evidence="1" key="1">
    <citation type="submission" date="2020-03" db="EMBL/GenBank/DDBJ databases">
        <title>Castanea mollissima Vanexum genome sequencing.</title>
        <authorList>
            <person name="Staton M."/>
        </authorList>
    </citation>
    <scope>NUCLEOTIDE SEQUENCE</scope>
    <source>
        <tissue evidence="1">Leaf</tissue>
    </source>
</reference>
<gene>
    <name evidence="1" type="ORF">CMV_030249</name>
</gene>
<comment type="caution">
    <text evidence="1">The sequence shown here is derived from an EMBL/GenBank/DDBJ whole genome shotgun (WGS) entry which is preliminary data.</text>
</comment>
<sequence>MPKGLFGMDLHLYSPLPPSPAIKIQIGGPFLVMEFSTSLARRDPIILKINLRQCSSKNLIESRRCLG</sequence>
<evidence type="ECO:0000313" key="2">
    <source>
        <dbReference type="Proteomes" id="UP000737018"/>
    </source>
</evidence>
<proteinExistence type="predicted"/>
<dbReference type="Proteomes" id="UP000737018">
    <property type="component" value="Unassembled WGS sequence"/>
</dbReference>
<accession>A0A8J4Q8G9</accession>
<dbReference type="AlphaFoldDB" id="A0A8J4Q8G9"/>
<evidence type="ECO:0000313" key="1">
    <source>
        <dbReference type="EMBL" id="KAF3943164.1"/>
    </source>
</evidence>
<dbReference type="EMBL" id="JRKL02013065">
    <property type="protein sequence ID" value="KAF3943164.1"/>
    <property type="molecule type" value="Genomic_DNA"/>
</dbReference>
<protein>
    <submittedName>
        <fullName evidence="1">Uncharacterized protein</fullName>
    </submittedName>
</protein>
<name>A0A8J4Q8G9_9ROSI</name>
<keyword evidence="2" id="KW-1185">Reference proteome</keyword>
<organism evidence="1 2">
    <name type="scientific">Castanea mollissima</name>
    <name type="common">Chinese chestnut</name>
    <dbReference type="NCBI Taxonomy" id="60419"/>
    <lineage>
        <taxon>Eukaryota</taxon>
        <taxon>Viridiplantae</taxon>
        <taxon>Streptophyta</taxon>
        <taxon>Embryophyta</taxon>
        <taxon>Tracheophyta</taxon>
        <taxon>Spermatophyta</taxon>
        <taxon>Magnoliopsida</taxon>
        <taxon>eudicotyledons</taxon>
        <taxon>Gunneridae</taxon>
        <taxon>Pentapetalae</taxon>
        <taxon>rosids</taxon>
        <taxon>fabids</taxon>
        <taxon>Fagales</taxon>
        <taxon>Fagaceae</taxon>
        <taxon>Castanea</taxon>
    </lineage>
</organism>
<dbReference type="OrthoDB" id="45365at2759"/>